<name>A0A067SL54_GALM3</name>
<dbReference type="Pfam" id="PF18718">
    <property type="entry name" value="CxC5"/>
    <property type="match status" value="1"/>
</dbReference>
<keyword evidence="3" id="KW-1185">Reference proteome</keyword>
<evidence type="ECO:0000259" key="1">
    <source>
        <dbReference type="Pfam" id="PF18718"/>
    </source>
</evidence>
<accession>A0A067SL54</accession>
<organism evidence="2 3">
    <name type="scientific">Galerina marginata (strain CBS 339.88)</name>
    <dbReference type="NCBI Taxonomy" id="685588"/>
    <lineage>
        <taxon>Eukaryota</taxon>
        <taxon>Fungi</taxon>
        <taxon>Dikarya</taxon>
        <taxon>Basidiomycota</taxon>
        <taxon>Agaricomycotina</taxon>
        <taxon>Agaricomycetes</taxon>
        <taxon>Agaricomycetidae</taxon>
        <taxon>Agaricales</taxon>
        <taxon>Agaricineae</taxon>
        <taxon>Strophariaceae</taxon>
        <taxon>Galerina</taxon>
    </lineage>
</organism>
<feature type="domain" description="CxC5 like cysteine cluster associated with KDZ" evidence="1">
    <location>
        <begin position="125"/>
        <end position="242"/>
    </location>
</feature>
<gene>
    <name evidence="2" type="ORF">GALMADRAFT_270850</name>
</gene>
<dbReference type="STRING" id="685588.A0A067SL54"/>
<dbReference type="EMBL" id="KL142391">
    <property type="protein sequence ID" value="KDR71690.1"/>
    <property type="molecule type" value="Genomic_DNA"/>
</dbReference>
<evidence type="ECO:0000313" key="2">
    <source>
        <dbReference type="EMBL" id="KDR71690.1"/>
    </source>
</evidence>
<proteinExistence type="predicted"/>
<sequence>MSYGVKEIMGLLSKSSELSNSLELDQLILFTRLASRLRREILHLQKPSWLEDIAPPGDQLPMHVRRFFALSMGWTHSKVTVCWDSDALRDFIWTAGKNLEANEIACPHPEDMALFEQHGHPLSLAYHNIYPPNTRCISNDCKENDSPKLLRRKDGPRRITVYGINGAYPGFSIHLLCHHCSTNYHNNFSVKSDFRTYYGGIPRLIQVGEHQLFEKKALDLFISMMLISWTSATNSARIFDHCLSKYDTLKRETK</sequence>
<dbReference type="AlphaFoldDB" id="A0A067SL54"/>
<evidence type="ECO:0000313" key="3">
    <source>
        <dbReference type="Proteomes" id="UP000027222"/>
    </source>
</evidence>
<dbReference type="InterPro" id="IPR041539">
    <property type="entry name" value="CxC5"/>
</dbReference>
<protein>
    <recommendedName>
        <fullName evidence="1">CxC5 like cysteine cluster associated with KDZ domain-containing protein</fullName>
    </recommendedName>
</protein>
<reference evidence="3" key="1">
    <citation type="journal article" date="2014" name="Proc. Natl. Acad. Sci. U.S.A.">
        <title>Extensive sampling of basidiomycete genomes demonstrates inadequacy of the white-rot/brown-rot paradigm for wood decay fungi.</title>
        <authorList>
            <person name="Riley R."/>
            <person name="Salamov A.A."/>
            <person name="Brown D.W."/>
            <person name="Nagy L.G."/>
            <person name="Floudas D."/>
            <person name="Held B.W."/>
            <person name="Levasseur A."/>
            <person name="Lombard V."/>
            <person name="Morin E."/>
            <person name="Otillar R."/>
            <person name="Lindquist E.A."/>
            <person name="Sun H."/>
            <person name="LaButti K.M."/>
            <person name="Schmutz J."/>
            <person name="Jabbour D."/>
            <person name="Luo H."/>
            <person name="Baker S.E."/>
            <person name="Pisabarro A.G."/>
            <person name="Walton J.D."/>
            <person name="Blanchette R.A."/>
            <person name="Henrissat B."/>
            <person name="Martin F."/>
            <person name="Cullen D."/>
            <person name="Hibbett D.S."/>
            <person name="Grigoriev I.V."/>
        </authorList>
    </citation>
    <scope>NUCLEOTIDE SEQUENCE [LARGE SCALE GENOMIC DNA]</scope>
    <source>
        <strain evidence="3">CBS 339.88</strain>
    </source>
</reference>
<dbReference type="HOGENOM" id="CLU_074887_0_0_1"/>
<dbReference type="OrthoDB" id="2639189at2759"/>
<dbReference type="Proteomes" id="UP000027222">
    <property type="component" value="Unassembled WGS sequence"/>
</dbReference>